<evidence type="ECO:0000256" key="4">
    <source>
        <dbReference type="SAM" id="Phobius"/>
    </source>
</evidence>
<dbReference type="EMBL" id="JAHHGM010000017">
    <property type="protein sequence ID" value="MBT2990460.1"/>
    <property type="molecule type" value="Genomic_DNA"/>
</dbReference>
<gene>
    <name evidence="6" type="ORF">KME65_16000</name>
</gene>
<dbReference type="SUPFAM" id="SSF53448">
    <property type="entry name" value="Nucleotide-diphospho-sugar transferases"/>
    <property type="match status" value="1"/>
</dbReference>
<sequence>MSVDNANNLVAVTVTYNVDNRFETALGSYLNQVARVIIVDNSSDPQRREWLAALAGSAGERVSLIQNGQNLGLGRAQNIGIRAALDSGAEWLLMMDDDSRAAPDMVSTLVQTAHRQEANVAILAPRYEEQGVKREARYVTAPEGRYNTPRFAIRDFSKASTLSHLYMAISSGSLIRASLFREIGLIRESFTIDYLDVDFCLRALRRGYRIIAVDDAVLYHQLGAQTEHRFFGRRFWAWNHPASRRYTIYRNRTRIWRENLFTLPGFVFYDMLASLHDLFRILMFEQSKLAKLWAALKGIGVGLLGGGLPGYPVYKRNS</sequence>
<evidence type="ECO:0000313" key="6">
    <source>
        <dbReference type="EMBL" id="MBT2990460.1"/>
    </source>
</evidence>
<dbReference type="GO" id="GO:0016757">
    <property type="term" value="F:glycosyltransferase activity"/>
    <property type="evidence" value="ECO:0007669"/>
    <property type="project" value="UniProtKB-KW"/>
</dbReference>
<accession>A0A944MB88</accession>
<feature type="transmembrane region" description="Helical" evidence="4">
    <location>
        <begin position="294"/>
        <end position="314"/>
    </location>
</feature>
<proteinExistence type="inferred from homology"/>
<dbReference type="PANTHER" id="PTHR43179:SF12">
    <property type="entry name" value="GALACTOFURANOSYLTRANSFERASE GLFT2"/>
    <property type="match status" value="1"/>
</dbReference>
<keyword evidence="4" id="KW-0812">Transmembrane</keyword>
<dbReference type="InterPro" id="IPR029044">
    <property type="entry name" value="Nucleotide-diphossugar_trans"/>
</dbReference>
<organism evidence="6 7">
    <name type="scientific">Candidatus Thiodiazotropha taylori</name>
    <dbReference type="NCBI Taxonomy" id="2792791"/>
    <lineage>
        <taxon>Bacteria</taxon>
        <taxon>Pseudomonadati</taxon>
        <taxon>Pseudomonadota</taxon>
        <taxon>Gammaproteobacteria</taxon>
        <taxon>Chromatiales</taxon>
        <taxon>Sedimenticolaceae</taxon>
        <taxon>Candidatus Thiodiazotropha</taxon>
    </lineage>
</organism>
<dbReference type="Proteomes" id="UP000770889">
    <property type="component" value="Unassembled WGS sequence"/>
</dbReference>
<keyword evidence="4" id="KW-0472">Membrane</keyword>
<dbReference type="Pfam" id="PF00535">
    <property type="entry name" value="Glycos_transf_2"/>
    <property type="match status" value="1"/>
</dbReference>
<dbReference type="AlphaFoldDB" id="A0A944MB88"/>
<feature type="domain" description="Glycosyltransferase 2-like" evidence="5">
    <location>
        <begin position="12"/>
        <end position="183"/>
    </location>
</feature>
<keyword evidence="2" id="KW-0328">Glycosyltransferase</keyword>
<comment type="similarity">
    <text evidence="1">Belongs to the glycosyltransferase 2 family.</text>
</comment>
<dbReference type="InterPro" id="IPR001173">
    <property type="entry name" value="Glyco_trans_2-like"/>
</dbReference>
<dbReference type="PANTHER" id="PTHR43179">
    <property type="entry name" value="RHAMNOSYLTRANSFERASE WBBL"/>
    <property type="match status" value="1"/>
</dbReference>
<evidence type="ECO:0000256" key="2">
    <source>
        <dbReference type="ARBA" id="ARBA00022676"/>
    </source>
</evidence>
<reference evidence="6 7" key="1">
    <citation type="submission" date="2021-05" db="EMBL/GenBank/DDBJ databases">
        <title>Genetic and Functional Diversity in Clade A Lucinid endosymbionts from the Bahamas.</title>
        <authorList>
            <person name="Giani N.M."/>
            <person name="Engel A.S."/>
            <person name="Campbell B.J."/>
        </authorList>
    </citation>
    <scope>NUCLEOTIDE SEQUENCE [LARGE SCALE GENOMIC DNA]</scope>
    <source>
        <strain evidence="6">LUC16012Gg_MoonRockCtena</strain>
    </source>
</reference>
<dbReference type="CDD" id="cd02526">
    <property type="entry name" value="GT2_RfbF_like"/>
    <property type="match status" value="1"/>
</dbReference>
<dbReference type="Gene3D" id="3.90.550.10">
    <property type="entry name" value="Spore Coat Polysaccharide Biosynthesis Protein SpsA, Chain A"/>
    <property type="match status" value="1"/>
</dbReference>
<evidence type="ECO:0000256" key="3">
    <source>
        <dbReference type="ARBA" id="ARBA00022679"/>
    </source>
</evidence>
<name>A0A944MB88_9GAMM</name>
<evidence type="ECO:0000313" key="7">
    <source>
        <dbReference type="Proteomes" id="UP000770889"/>
    </source>
</evidence>
<keyword evidence="3" id="KW-0808">Transferase</keyword>
<evidence type="ECO:0000256" key="1">
    <source>
        <dbReference type="ARBA" id="ARBA00006739"/>
    </source>
</evidence>
<evidence type="ECO:0000259" key="5">
    <source>
        <dbReference type="Pfam" id="PF00535"/>
    </source>
</evidence>
<feature type="transmembrane region" description="Helical" evidence="4">
    <location>
        <begin position="260"/>
        <end position="282"/>
    </location>
</feature>
<protein>
    <submittedName>
        <fullName evidence="6">Glycosyltransferase family 2 protein</fullName>
    </submittedName>
</protein>
<comment type="caution">
    <text evidence="6">The sequence shown here is derived from an EMBL/GenBank/DDBJ whole genome shotgun (WGS) entry which is preliminary data.</text>
</comment>
<keyword evidence="4" id="KW-1133">Transmembrane helix</keyword>